<accession>A0A0F9MJI9</accession>
<organism evidence="1">
    <name type="scientific">marine sediment metagenome</name>
    <dbReference type="NCBI Taxonomy" id="412755"/>
    <lineage>
        <taxon>unclassified sequences</taxon>
        <taxon>metagenomes</taxon>
        <taxon>ecological metagenomes</taxon>
    </lineage>
</organism>
<name>A0A0F9MJI9_9ZZZZ</name>
<reference evidence="1" key="1">
    <citation type="journal article" date="2015" name="Nature">
        <title>Complex archaea that bridge the gap between prokaryotes and eukaryotes.</title>
        <authorList>
            <person name="Spang A."/>
            <person name="Saw J.H."/>
            <person name="Jorgensen S.L."/>
            <person name="Zaremba-Niedzwiedzka K."/>
            <person name="Martijn J."/>
            <person name="Lind A.E."/>
            <person name="van Eijk R."/>
            <person name="Schleper C."/>
            <person name="Guy L."/>
            <person name="Ettema T.J."/>
        </authorList>
    </citation>
    <scope>NUCLEOTIDE SEQUENCE</scope>
</reference>
<dbReference type="AlphaFoldDB" id="A0A0F9MJI9"/>
<sequence length="34" mass="4073">MSDSESFKERMLEETRKMRIALEKSNEIKERGGR</sequence>
<gene>
    <name evidence="1" type="ORF">LCGC14_1451420</name>
</gene>
<proteinExistence type="predicted"/>
<dbReference type="EMBL" id="LAZR01010002">
    <property type="protein sequence ID" value="KKM69372.1"/>
    <property type="molecule type" value="Genomic_DNA"/>
</dbReference>
<comment type="caution">
    <text evidence="1">The sequence shown here is derived from an EMBL/GenBank/DDBJ whole genome shotgun (WGS) entry which is preliminary data.</text>
</comment>
<evidence type="ECO:0000313" key="1">
    <source>
        <dbReference type="EMBL" id="KKM69372.1"/>
    </source>
</evidence>
<protein>
    <submittedName>
        <fullName evidence="1">Uncharacterized protein</fullName>
    </submittedName>
</protein>